<sequence>MEKWVQMIVAVASLLRLLMELPDVLMRWKKQLGQRKRSGRRKKKNAS</sequence>
<organism evidence="1 2">
    <name type="scientific">Marininema halotolerans</name>
    <dbReference type="NCBI Taxonomy" id="1155944"/>
    <lineage>
        <taxon>Bacteria</taxon>
        <taxon>Bacillati</taxon>
        <taxon>Bacillota</taxon>
        <taxon>Bacilli</taxon>
        <taxon>Bacillales</taxon>
        <taxon>Thermoactinomycetaceae</taxon>
        <taxon>Marininema</taxon>
    </lineage>
</organism>
<name>A0A1I6PCT4_9BACL</name>
<evidence type="ECO:0000313" key="2">
    <source>
        <dbReference type="Proteomes" id="UP000198660"/>
    </source>
</evidence>
<reference evidence="2" key="1">
    <citation type="submission" date="2016-10" db="EMBL/GenBank/DDBJ databases">
        <authorList>
            <person name="Varghese N."/>
            <person name="Submissions S."/>
        </authorList>
    </citation>
    <scope>NUCLEOTIDE SEQUENCE [LARGE SCALE GENOMIC DNA]</scope>
    <source>
        <strain evidence="2">DSM 45789</strain>
    </source>
</reference>
<evidence type="ECO:0000313" key="1">
    <source>
        <dbReference type="EMBL" id="SFS37905.1"/>
    </source>
</evidence>
<gene>
    <name evidence="1" type="ORF">SAMN05444972_101503</name>
</gene>
<dbReference type="AlphaFoldDB" id="A0A1I6PCT4"/>
<dbReference type="RefSeq" id="WP_176391833.1">
    <property type="nucleotide sequence ID" value="NZ_FPAA01000001.1"/>
</dbReference>
<protein>
    <submittedName>
        <fullName evidence="1">Uncharacterized protein</fullName>
    </submittedName>
</protein>
<accession>A0A1I6PCT4</accession>
<keyword evidence="2" id="KW-1185">Reference proteome</keyword>
<dbReference type="Proteomes" id="UP000198660">
    <property type="component" value="Unassembled WGS sequence"/>
</dbReference>
<proteinExistence type="predicted"/>
<dbReference type="EMBL" id="FPAA01000001">
    <property type="protein sequence ID" value="SFS37905.1"/>
    <property type="molecule type" value="Genomic_DNA"/>
</dbReference>